<dbReference type="EMBL" id="ACHM02000001">
    <property type="protein sequence ID" value="EFH93646.1"/>
    <property type="molecule type" value="Genomic_DNA"/>
</dbReference>
<feature type="coiled-coil region" evidence="1">
    <location>
        <begin position="21"/>
        <end position="48"/>
    </location>
</feature>
<comment type="caution">
    <text evidence="2">The sequence shown here is derived from an EMBL/GenBank/DDBJ whole genome shotgun (WGS) entry which is preliminary data.</text>
</comment>
<sequence length="49" mass="5724">MTKQGGSLFIAIITKGEIMDRKSKLENLINLKKKKDQLENRNMQVENYL</sequence>
<gene>
    <name evidence="2" type="ORF">HMPREF0391_10014</name>
</gene>
<dbReference type="HOGENOM" id="CLU_3135927_0_0_9"/>
<dbReference type="Proteomes" id="UP000004063">
    <property type="component" value="Chromosome"/>
</dbReference>
<organism evidence="2">
    <name type="scientific">Finegoldia magna ATCC 53516</name>
    <dbReference type="NCBI Taxonomy" id="525282"/>
    <lineage>
        <taxon>Bacteria</taxon>
        <taxon>Bacillati</taxon>
        <taxon>Bacillota</taxon>
        <taxon>Tissierellia</taxon>
        <taxon>Tissierellales</taxon>
        <taxon>Peptoniphilaceae</taxon>
        <taxon>Finegoldia</taxon>
    </lineage>
</organism>
<accession>D6S6E2</accession>
<evidence type="ECO:0000313" key="2">
    <source>
        <dbReference type="EMBL" id="EFH93646.1"/>
    </source>
</evidence>
<proteinExistence type="predicted"/>
<evidence type="ECO:0000256" key="1">
    <source>
        <dbReference type="SAM" id="Coils"/>
    </source>
</evidence>
<name>D6S6E2_FINMA</name>
<protein>
    <submittedName>
        <fullName evidence="2">Uncharacterized protein</fullName>
    </submittedName>
</protein>
<dbReference type="AlphaFoldDB" id="D6S6E2"/>
<keyword evidence="1" id="KW-0175">Coiled coil</keyword>
<dbReference type="STRING" id="525282.HMPREF0391_10014"/>
<reference evidence="2" key="1">
    <citation type="submission" date="2010-05" db="EMBL/GenBank/DDBJ databases">
        <authorList>
            <person name="Muzny D."/>
            <person name="Qin X."/>
            <person name="Buhay C."/>
            <person name="Dugan-Rocha S."/>
            <person name="Ding Y."/>
            <person name="Chen G."/>
            <person name="Hawes A."/>
            <person name="Holder M."/>
            <person name="Jhangiani S."/>
            <person name="Johnson A."/>
            <person name="Khan Z."/>
            <person name="Li Z."/>
            <person name="Liu W."/>
            <person name="Liu X."/>
            <person name="Perez L."/>
            <person name="Shen H."/>
            <person name="Wang Q."/>
            <person name="Watt J."/>
            <person name="Xi L."/>
            <person name="Xin Y."/>
            <person name="Zhou J."/>
            <person name="Deng J."/>
            <person name="Jiang H."/>
            <person name="Liu Y."/>
            <person name="Qu J."/>
            <person name="Song X.-Z."/>
            <person name="Zhang L."/>
            <person name="Villasana D."/>
            <person name="Johnson A."/>
            <person name="Liu J."/>
            <person name="Liyanage D."/>
            <person name="Lorensuhewa L."/>
            <person name="Robinson T."/>
            <person name="Song A."/>
            <person name="Song B.-B."/>
            <person name="Dinh H."/>
            <person name="Thornton R."/>
            <person name="Coyle M."/>
            <person name="Francisco L."/>
            <person name="Jackson L."/>
            <person name="Javaid M."/>
            <person name="Korchina V."/>
            <person name="Kovar C."/>
            <person name="Mata R."/>
            <person name="Mathew T."/>
            <person name="Ngo R."/>
            <person name="Nguyen L."/>
            <person name="Nguyen N."/>
            <person name="Okwuonu G."/>
            <person name="Ongeri F."/>
            <person name="Pham C."/>
            <person name="Simmons D."/>
            <person name="Wilczek-Boney K."/>
            <person name="Hale W."/>
            <person name="Jakkamsetti A."/>
            <person name="Pham P."/>
            <person name="Ruth R."/>
            <person name="San Lucas F."/>
            <person name="Warren J."/>
            <person name="Zhang J."/>
            <person name="Zhao Z."/>
            <person name="Zhou C."/>
            <person name="Zhu D."/>
            <person name="Lee S."/>
            <person name="Bess C."/>
            <person name="Blankenburg K."/>
            <person name="Forbes L."/>
            <person name="Fu Q."/>
            <person name="Gubbala S."/>
            <person name="Hirani K."/>
            <person name="Jayaseelan J.C."/>
            <person name="Lara F."/>
            <person name="Munidasa M."/>
            <person name="Palculict T."/>
            <person name="Patil S."/>
            <person name="Pu L.-L."/>
            <person name="Saada N."/>
            <person name="Tang L."/>
            <person name="Weissenberger G."/>
            <person name="Zhu Y."/>
            <person name="Hemphill L."/>
            <person name="Shang Y."/>
            <person name="Youmans B."/>
            <person name="Ayvaz T."/>
            <person name="Ross M."/>
            <person name="Santibanez J."/>
            <person name="Aqrawi P."/>
            <person name="Gross S."/>
            <person name="Joshi V."/>
            <person name="Fowler G."/>
            <person name="Nazareth L."/>
            <person name="Reid J."/>
            <person name="Worley K."/>
            <person name="Petrosino J."/>
            <person name="Highlander S."/>
            <person name="Gibbs R."/>
        </authorList>
    </citation>
    <scope>NUCLEOTIDE SEQUENCE [LARGE SCALE GENOMIC DNA]</scope>
    <source>
        <strain evidence="2">ATCC 53516</strain>
    </source>
</reference>